<dbReference type="EMBL" id="JBBNAF010000010">
    <property type="protein sequence ID" value="KAK9106929.1"/>
    <property type="molecule type" value="Genomic_DNA"/>
</dbReference>
<keyword evidence="2" id="KW-1185">Reference proteome</keyword>
<dbReference type="Proteomes" id="UP001420932">
    <property type="component" value="Unassembled WGS sequence"/>
</dbReference>
<dbReference type="AlphaFoldDB" id="A0AAP0FM97"/>
<proteinExistence type="predicted"/>
<accession>A0AAP0FM97</accession>
<protein>
    <submittedName>
        <fullName evidence="1">Uncharacterized protein</fullName>
    </submittedName>
</protein>
<name>A0AAP0FM97_9MAGN</name>
<organism evidence="1 2">
    <name type="scientific">Stephania yunnanensis</name>
    <dbReference type="NCBI Taxonomy" id="152371"/>
    <lineage>
        <taxon>Eukaryota</taxon>
        <taxon>Viridiplantae</taxon>
        <taxon>Streptophyta</taxon>
        <taxon>Embryophyta</taxon>
        <taxon>Tracheophyta</taxon>
        <taxon>Spermatophyta</taxon>
        <taxon>Magnoliopsida</taxon>
        <taxon>Ranunculales</taxon>
        <taxon>Menispermaceae</taxon>
        <taxon>Menispermoideae</taxon>
        <taxon>Cissampelideae</taxon>
        <taxon>Stephania</taxon>
    </lineage>
</organism>
<gene>
    <name evidence="1" type="ORF">Syun_022940</name>
</gene>
<sequence>MEDELIKEANKDHQSHQTFYTDTHIVQSVSFHPSTEFLLAGIFFESFIDKLTLVIGVRIRATNFSISGLTRSGGLTCLGMLGNQAGERSIFCDSHADALSVIPTAVLRNLSDKLYY</sequence>
<comment type="caution">
    <text evidence="1">The sequence shown here is derived from an EMBL/GenBank/DDBJ whole genome shotgun (WGS) entry which is preliminary data.</text>
</comment>
<reference evidence="1 2" key="1">
    <citation type="submission" date="2024-01" db="EMBL/GenBank/DDBJ databases">
        <title>Genome assemblies of Stephania.</title>
        <authorList>
            <person name="Yang L."/>
        </authorList>
    </citation>
    <scope>NUCLEOTIDE SEQUENCE [LARGE SCALE GENOMIC DNA]</scope>
    <source>
        <strain evidence="1">YNDBR</strain>
        <tissue evidence="1">Leaf</tissue>
    </source>
</reference>
<evidence type="ECO:0000313" key="1">
    <source>
        <dbReference type="EMBL" id="KAK9106929.1"/>
    </source>
</evidence>
<evidence type="ECO:0000313" key="2">
    <source>
        <dbReference type="Proteomes" id="UP001420932"/>
    </source>
</evidence>